<evidence type="ECO:0000256" key="5">
    <source>
        <dbReference type="ARBA" id="ARBA00022553"/>
    </source>
</evidence>
<dbReference type="InterPro" id="IPR055415">
    <property type="entry name" value="LD_SV2"/>
</dbReference>
<evidence type="ECO:0000256" key="15">
    <source>
        <dbReference type="ARBA" id="ARBA00068230"/>
    </source>
</evidence>
<dbReference type="Gene3D" id="3.30.300.90">
    <property type="entry name" value="BolA-like"/>
    <property type="match status" value="1"/>
</dbReference>
<comment type="similarity">
    <text evidence="2">Belongs to the BolA/IbaG family.</text>
</comment>
<dbReference type="GO" id="GO:1990229">
    <property type="term" value="C:iron-sulfur cluster assembly complex"/>
    <property type="evidence" value="ECO:0007669"/>
    <property type="project" value="UniProtKB-ARBA"/>
</dbReference>
<reference evidence="19 20" key="1">
    <citation type="submission" date="2018-03" db="EMBL/GenBank/DDBJ databases">
        <title>Draft genome sequence of Rohu Carp (Labeo rohita).</title>
        <authorList>
            <person name="Das P."/>
            <person name="Kushwaha B."/>
            <person name="Joshi C.G."/>
            <person name="Kumar D."/>
            <person name="Nagpure N.S."/>
            <person name="Sahoo L."/>
            <person name="Das S.P."/>
            <person name="Bit A."/>
            <person name="Patnaik S."/>
            <person name="Meher P.K."/>
            <person name="Jayasankar P."/>
            <person name="Koringa P.G."/>
            <person name="Patel N.V."/>
            <person name="Hinsu A.T."/>
            <person name="Kumar R."/>
            <person name="Pandey M."/>
            <person name="Agarwal S."/>
            <person name="Srivastava S."/>
            <person name="Singh M."/>
            <person name="Iquebal M.A."/>
            <person name="Jaiswal S."/>
            <person name="Angadi U.B."/>
            <person name="Kumar N."/>
            <person name="Raza M."/>
            <person name="Shah T.M."/>
            <person name="Rai A."/>
            <person name="Jena J.K."/>
        </authorList>
    </citation>
    <scope>NUCLEOTIDE SEQUENCE [LARGE SCALE GENOMIC DNA]</scope>
    <source>
        <strain evidence="19">DASCIFA01</strain>
        <tissue evidence="19">Testis</tissue>
    </source>
</reference>
<feature type="transmembrane region" description="Helical" evidence="17">
    <location>
        <begin position="227"/>
        <end position="244"/>
    </location>
</feature>
<evidence type="ECO:0007829" key="21">
    <source>
        <dbReference type="PeptideAtlas" id="A0A498L915"/>
    </source>
</evidence>
<evidence type="ECO:0000256" key="7">
    <source>
        <dbReference type="ARBA" id="ARBA00022775"/>
    </source>
</evidence>
<dbReference type="Gene3D" id="1.20.1250.20">
    <property type="entry name" value="MFS general substrate transporter like domains"/>
    <property type="match status" value="2"/>
</dbReference>
<dbReference type="GO" id="GO:0043005">
    <property type="term" value="C:neuron projection"/>
    <property type="evidence" value="ECO:0007669"/>
    <property type="project" value="TreeGrafter"/>
</dbReference>
<evidence type="ECO:0000256" key="2">
    <source>
        <dbReference type="ARBA" id="ARBA00005578"/>
    </source>
</evidence>
<dbReference type="PROSITE" id="PS00217">
    <property type="entry name" value="SUGAR_TRANSPORT_2"/>
    <property type="match status" value="1"/>
</dbReference>
<dbReference type="InterPro" id="IPR011701">
    <property type="entry name" value="MFS"/>
</dbReference>
<dbReference type="GO" id="GO:0006836">
    <property type="term" value="P:neurotransmitter transport"/>
    <property type="evidence" value="ECO:0007669"/>
    <property type="project" value="UniProtKB-KW"/>
</dbReference>
<dbReference type="Pfam" id="PF23894">
    <property type="entry name" value="LD_SV2"/>
    <property type="match status" value="1"/>
</dbReference>
<evidence type="ECO:0000256" key="3">
    <source>
        <dbReference type="ARBA" id="ARBA00008335"/>
    </source>
</evidence>
<evidence type="ECO:0000256" key="9">
    <source>
        <dbReference type="ARBA" id="ARBA00023018"/>
    </source>
</evidence>
<dbReference type="GO" id="GO:0022857">
    <property type="term" value="F:transmembrane transporter activity"/>
    <property type="evidence" value="ECO:0007669"/>
    <property type="project" value="InterPro"/>
</dbReference>
<comment type="similarity">
    <text evidence="3">Belongs to the major facilitator superfamily.</text>
</comment>
<feature type="compositionally biased region" description="Basic and acidic residues" evidence="16">
    <location>
        <begin position="74"/>
        <end position="87"/>
    </location>
</feature>
<dbReference type="InterPro" id="IPR020846">
    <property type="entry name" value="MFS_dom"/>
</dbReference>
<keyword evidence="8 17" id="KW-1133">Transmembrane helix</keyword>
<feature type="transmembrane region" description="Helical" evidence="17">
    <location>
        <begin position="332"/>
        <end position="354"/>
    </location>
</feature>
<dbReference type="InterPro" id="IPR036065">
    <property type="entry name" value="BolA-like_sf"/>
</dbReference>
<keyword evidence="11" id="KW-0325">Glycoprotein</keyword>
<keyword evidence="9" id="KW-0770">Synapse</keyword>
<dbReference type="FunFam" id="1.20.1250.20:FF:000009">
    <property type="entry name" value="Synaptic vesicle glycoprotein 2A"/>
    <property type="match status" value="1"/>
</dbReference>
<protein>
    <recommendedName>
        <fullName evidence="15">BolA-like protein 1</fullName>
    </recommendedName>
</protein>
<feature type="region of interest" description="Disordered" evidence="16">
    <location>
        <begin position="784"/>
        <end position="817"/>
    </location>
</feature>
<keyword evidence="12" id="KW-0968">Cytoplasmic vesicle</keyword>
<dbReference type="EMBL" id="QBIY01013483">
    <property type="protein sequence ID" value="RXN03366.1"/>
    <property type="molecule type" value="Genomic_DNA"/>
</dbReference>
<dbReference type="SUPFAM" id="SSF82657">
    <property type="entry name" value="BolA-like"/>
    <property type="match status" value="1"/>
</dbReference>
<keyword evidence="5" id="KW-0597">Phosphoprotein</keyword>
<proteinExistence type="evidence at protein level"/>
<evidence type="ECO:0000256" key="12">
    <source>
        <dbReference type="ARBA" id="ARBA00023329"/>
    </source>
</evidence>
<dbReference type="GO" id="GO:0030672">
    <property type="term" value="C:synaptic vesicle membrane"/>
    <property type="evidence" value="ECO:0007669"/>
    <property type="project" value="UniProtKB-SubCell"/>
</dbReference>
<dbReference type="InterPro" id="IPR002634">
    <property type="entry name" value="BolA"/>
</dbReference>
<feature type="transmembrane region" description="Helical" evidence="17">
    <location>
        <begin position="480"/>
        <end position="503"/>
    </location>
</feature>
<evidence type="ECO:0000313" key="20">
    <source>
        <dbReference type="Proteomes" id="UP000290572"/>
    </source>
</evidence>
<dbReference type="FunFam" id="3.30.300.90:FF:000001">
    <property type="entry name" value="Transcriptional regulator BolA"/>
    <property type="match status" value="1"/>
</dbReference>
<evidence type="ECO:0000256" key="13">
    <source>
        <dbReference type="ARBA" id="ARBA00053549"/>
    </source>
</evidence>
<evidence type="ECO:0000313" key="19">
    <source>
        <dbReference type="EMBL" id="RXN03366.1"/>
    </source>
</evidence>
<keyword evidence="6 17" id="KW-0812">Transmembrane</keyword>
<feature type="domain" description="Major facilitator superfamily (MFS) profile" evidence="18">
    <location>
        <begin position="160"/>
        <end position="622"/>
    </location>
</feature>
<feature type="transmembrane region" description="Helical" evidence="17">
    <location>
        <begin position="197"/>
        <end position="215"/>
    </location>
</feature>
<feature type="compositionally biased region" description="Basic and acidic residues" evidence="16">
    <location>
        <begin position="32"/>
        <end position="49"/>
    </location>
</feature>
<feature type="transmembrane region" description="Helical" evidence="17">
    <location>
        <begin position="569"/>
        <end position="592"/>
    </location>
</feature>
<keyword evidence="10 17" id="KW-0472">Membrane</keyword>
<evidence type="ECO:0000256" key="11">
    <source>
        <dbReference type="ARBA" id="ARBA00023180"/>
    </source>
</evidence>
<feature type="compositionally biased region" description="Basic and acidic residues" evidence="16">
    <location>
        <begin position="802"/>
        <end position="817"/>
    </location>
</feature>
<dbReference type="InterPro" id="IPR036259">
    <property type="entry name" value="MFS_trans_sf"/>
</dbReference>
<dbReference type="Pfam" id="PF01722">
    <property type="entry name" value="BolA"/>
    <property type="match status" value="1"/>
</dbReference>
<accession>A0A498L915</accession>
<dbReference type="STRING" id="84645.A0A498L915"/>
<evidence type="ECO:0000256" key="10">
    <source>
        <dbReference type="ARBA" id="ARBA00023136"/>
    </source>
</evidence>
<dbReference type="PROSITE" id="PS50850">
    <property type="entry name" value="MFS"/>
    <property type="match status" value="1"/>
</dbReference>
<keyword evidence="7" id="KW-0532">Neurotransmitter transport</keyword>
<dbReference type="PANTHER" id="PTHR23511">
    <property type="entry name" value="SYNAPTIC VESICLE GLYCOPROTEIN 2"/>
    <property type="match status" value="1"/>
</dbReference>
<feature type="transmembrane region" description="Helical" evidence="17">
    <location>
        <begin position="251"/>
        <end position="273"/>
    </location>
</feature>
<feature type="transmembrane region" description="Helical" evidence="17">
    <location>
        <begin position="158"/>
        <end position="185"/>
    </location>
</feature>
<dbReference type="Proteomes" id="UP000290572">
    <property type="component" value="Unassembled WGS sequence"/>
</dbReference>
<keyword evidence="21" id="KW-1267">Proteomics identification</keyword>
<sequence>MEEGYRDRSAFIKGAKDIAKEVKRQAGKKVGRHVDRMSDEYTKRSYTRFEEEDDDDDYPVQAQDGSYYRSNSRANDDEGAHSDSTEGHDEDDEIYEGEYQGIPRNDSVEKADRQVGGVGQSQFRDMTQYEGERRKDQEELAQQYETILQECGHGRFQWTLYFVLGLALMADGVEIFVVGFVLPSAEKDMCLSEPNKGMLGLIVYLGMMVGAFVWGGLADRIGRRQTLLISLSINSVFAFFSSFVQGYSSFLFCRLLSGVGIGGSIPIVFSYYSEFLAQEKRGEHLSWLCMFWMIGGIYAAAMAWAIIPHYGNHHAHVWSNFLTVFNPEYRRITYMMMAVWFSMSFSYYGLTVWFPDMIKYLQKQEYSSRTKVFIKEKVEHVTFNFTLENQIHRNGEYFNNKFLNLKMKSMVFEDSLFEECYFEDITSSNTFFKNCTFISTLFYNTDLFKYRLINSKLINSTFLHNKEGCMLDFSDENNAYMIYFVSFLGTLAVLPGNIVSALLMDKIGRLRMLAGSSVISCVSCFFLSFGNSESAMIALLCLFGGISIASWNALDVLTVELYPSDKRTTAFGFLNALCKLAAVLGISIFQSFVGITKAVPILFASGALAAGSFLALKLPETRGQVSVQPLGGSNVISTIRLLNSERRICMKRFLCVIRKQHAGDESWCGLRLMLSSALRCLRPSTCTLALTRQLTYRRPHMGPVETTIQTKLTQALKPEHLEVINESHMHAVPAGSESHFRVLVVSPQFEGLSLLQRHRLVNETLKEELSTCVHALAIQAKTPQQWSSNPSLAKSPPCMGGSKHDNTMAEKLKAGRD</sequence>
<feature type="transmembrane region" description="Helical" evidence="17">
    <location>
        <begin position="535"/>
        <end position="557"/>
    </location>
</feature>
<dbReference type="PANTHER" id="PTHR23511:SF11">
    <property type="entry name" value="SYNAPTIC VESICLE GLYCOPROTEIN 2A"/>
    <property type="match status" value="1"/>
</dbReference>
<evidence type="ECO:0000256" key="17">
    <source>
        <dbReference type="SAM" id="Phobius"/>
    </source>
</evidence>
<dbReference type="AlphaFoldDB" id="A0A498L915"/>
<evidence type="ECO:0000256" key="1">
    <source>
        <dbReference type="ARBA" id="ARBA00004644"/>
    </source>
</evidence>
<evidence type="ECO:0000256" key="8">
    <source>
        <dbReference type="ARBA" id="ARBA00022989"/>
    </source>
</evidence>
<evidence type="ECO:0000256" key="6">
    <source>
        <dbReference type="ARBA" id="ARBA00022692"/>
    </source>
</evidence>
<name>A0A498L915_LABRO</name>
<comment type="subunit">
    <text evidence="14">Interacts with GLRX5.</text>
</comment>
<feature type="transmembrane region" description="Helical" evidence="17">
    <location>
        <begin position="285"/>
        <end position="311"/>
    </location>
</feature>
<dbReference type="Pfam" id="PF07690">
    <property type="entry name" value="MFS_1"/>
    <property type="match status" value="2"/>
</dbReference>
<feature type="compositionally biased region" description="Basic and acidic residues" evidence="16">
    <location>
        <begin position="1"/>
        <end position="24"/>
    </location>
</feature>
<feature type="region of interest" description="Disordered" evidence="16">
    <location>
        <begin position="1"/>
        <end position="125"/>
    </location>
</feature>
<comment type="function">
    <text evidence="13">Acts as a mitochondrial iron-sulfur (Fe-S) cluster assembly factor that facilitates (Fe-S) cluster insertion into a subset of mitochondrial proteins. Probably acts together with the monothiol glutaredoxin GLRX5. May protect cells against oxidative stress.</text>
</comment>
<evidence type="ECO:0000259" key="18">
    <source>
        <dbReference type="PROSITE" id="PS50850"/>
    </source>
</evidence>
<evidence type="ECO:0000256" key="4">
    <source>
        <dbReference type="ARBA" id="ARBA00022448"/>
    </source>
</evidence>
<dbReference type="FunFam" id="2.160.20.80:FF:000001">
    <property type="entry name" value="Synaptic vesicle glycoprotein 2A"/>
    <property type="match status" value="1"/>
</dbReference>
<dbReference type="SUPFAM" id="SSF141571">
    <property type="entry name" value="Pentapeptide repeat-like"/>
    <property type="match status" value="1"/>
</dbReference>
<gene>
    <name evidence="19" type="ORF">ROHU_035808</name>
</gene>
<evidence type="ECO:0000256" key="14">
    <source>
        <dbReference type="ARBA" id="ARBA00064144"/>
    </source>
</evidence>
<comment type="subcellular location">
    <subcellularLocation>
        <location evidence="1">Cytoplasmic vesicle</location>
        <location evidence="1">Secretory vesicle</location>
        <location evidence="1">Synaptic vesicle membrane</location>
        <topology evidence="1">Multi-pass membrane protein</topology>
    </subcellularLocation>
</comment>
<keyword evidence="20" id="KW-1185">Reference proteome</keyword>
<evidence type="ECO:0000256" key="16">
    <source>
        <dbReference type="SAM" id="MobiDB-lite"/>
    </source>
</evidence>
<dbReference type="SUPFAM" id="SSF103473">
    <property type="entry name" value="MFS general substrate transporter"/>
    <property type="match status" value="2"/>
</dbReference>
<dbReference type="Gene3D" id="2.160.20.80">
    <property type="entry name" value="E3 ubiquitin-protein ligase SopA"/>
    <property type="match status" value="1"/>
</dbReference>
<comment type="caution">
    <text evidence="19">The sequence shown here is derived from an EMBL/GenBank/DDBJ whole genome shotgun (WGS) entry which is preliminary data.</text>
</comment>
<organism evidence="19 20">
    <name type="scientific">Labeo rohita</name>
    <name type="common">Indian major carp</name>
    <name type="synonym">Cyprinus rohita</name>
    <dbReference type="NCBI Taxonomy" id="84645"/>
    <lineage>
        <taxon>Eukaryota</taxon>
        <taxon>Metazoa</taxon>
        <taxon>Chordata</taxon>
        <taxon>Craniata</taxon>
        <taxon>Vertebrata</taxon>
        <taxon>Euteleostomi</taxon>
        <taxon>Actinopterygii</taxon>
        <taxon>Neopterygii</taxon>
        <taxon>Teleostei</taxon>
        <taxon>Ostariophysi</taxon>
        <taxon>Cypriniformes</taxon>
        <taxon>Cyprinidae</taxon>
        <taxon>Labeoninae</taxon>
        <taxon>Labeonini</taxon>
        <taxon>Labeo</taxon>
    </lineage>
</organism>
<dbReference type="InterPro" id="IPR005829">
    <property type="entry name" value="Sugar_transporter_CS"/>
</dbReference>
<keyword evidence="4" id="KW-0813">Transport</keyword>